<reference evidence="4 5" key="2">
    <citation type="journal article" date="2013" name="Genome Biol. Evol.">
        <title>Genome sequencing of Giardia lamblia genotypes A2 and B isolates (DH and GS) and comparative analysis with the genomes of genotypes A1 and E (WB and Pig).</title>
        <authorList>
            <person name="Adam R.D."/>
            <person name="Dahlstrom E.W."/>
            <person name="Martens C.A."/>
            <person name="Bruno D.P."/>
            <person name="Barbian K.D."/>
            <person name="Ricklefs S.M."/>
            <person name="Hernandez M.M."/>
            <person name="Narla N.P."/>
            <person name="Patel R.B."/>
            <person name="Porcella S.F."/>
            <person name="Nash T.E."/>
        </authorList>
    </citation>
    <scope>NUCLEOTIDE SEQUENCE [LARGE SCALE GENOMIC DNA]</scope>
    <source>
        <strain evidence="4 5">DH</strain>
    </source>
</reference>
<dbReference type="Proteomes" id="UP000018320">
    <property type="component" value="Unassembled WGS sequence"/>
</dbReference>
<protein>
    <recommendedName>
        <fullName evidence="3">EGF-like domain-containing protein</fullName>
    </recommendedName>
</protein>
<organism evidence="4 5">
    <name type="scientific">Giardia intestinalis</name>
    <name type="common">Giardia lamblia</name>
    <dbReference type="NCBI Taxonomy" id="5741"/>
    <lineage>
        <taxon>Eukaryota</taxon>
        <taxon>Metamonada</taxon>
        <taxon>Diplomonadida</taxon>
        <taxon>Hexamitidae</taxon>
        <taxon>Giardiinae</taxon>
        <taxon>Giardia</taxon>
    </lineage>
</organism>
<accession>V6T7T1</accession>
<reference evidence="5" key="1">
    <citation type="submission" date="2012-02" db="EMBL/GenBank/DDBJ databases">
        <title>Genome sequencing of Giardia lamblia Genotypes A2 and B isolates (DH and GS) and comparative analysis with the genomes of Genotypes A1 and E (WB and Pig).</title>
        <authorList>
            <person name="Adam R."/>
            <person name="Dahlstrom E."/>
            <person name="Martens C."/>
            <person name="Bruno D."/>
            <person name="Barbian K."/>
            <person name="Porcella S.F."/>
            <person name="Nash T."/>
        </authorList>
    </citation>
    <scope>NUCLEOTIDE SEQUENCE</scope>
    <source>
        <strain evidence="5">DH</strain>
    </source>
</reference>
<dbReference type="Gene3D" id="2.90.20.10">
    <property type="entry name" value="Plasmodium vivax P25 domain"/>
    <property type="match status" value="1"/>
</dbReference>
<keyword evidence="2" id="KW-0472">Membrane</keyword>
<dbReference type="VEuPathDB" id="GiardiaDB:DHA2_154155"/>
<feature type="non-terminal residue" evidence="4">
    <location>
        <position position="1"/>
    </location>
</feature>
<dbReference type="EMBL" id="AHGT01000150">
    <property type="protein sequence ID" value="ESU34789.1"/>
    <property type="molecule type" value="Genomic_DNA"/>
</dbReference>
<dbReference type="InterPro" id="IPR000742">
    <property type="entry name" value="EGF"/>
</dbReference>
<sequence>VGASATCSCKSGWASLNNLCYPTACVSGGALCGGNGDCPLSTGSTCECKYGYESVLDQLCISSQCVQRGTDGTVTICGGNGRCVSENGIKPTCICDEGFSLTSDFVCGVPAPPNKSSSTMTIAVVVVVLLVLAAVAGFLVWWFVIRPRKSGELRERAPQKGSKSSSSSRSKLRRQADSSVSLHADVPLLSQASNVNSSIQL</sequence>
<feature type="region of interest" description="Disordered" evidence="1">
    <location>
        <begin position="154"/>
        <end position="180"/>
    </location>
</feature>
<feature type="compositionally biased region" description="Low complexity" evidence="1">
    <location>
        <begin position="160"/>
        <end position="169"/>
    </location>
</feature>
<evidence type="ECO:0000313" key="4">
    <source>
        <dbReference type="EMBL" id="ESU34789.1"/>
    </source>
</evidence>
<name>V6T7T1_GIAIN</name>
<comment type="caution">
    <text evidence="4">The sequence shown here is derived from an EMBL/GenBank/DDBJ whole genome shotgun (WGS) entry which is preliminary data.</text>
</comment>
<feature type="domain" description="EGF-like" evidence="3">
    <location>
        <begin position="64"/>
        <end position="108"/>
    </location>
</feature>
<dbReference type="AlphaFoldDB" id="V6T7T1"/>
<evidence type="ECO:0000256" key="1">
    <source>
        <dbReference type="SAM" id="MobiDB-lite"/>
    </source>
</evidence>
<feature type="transmembrane region" description="Helical" evidence="2">
    <location>
        <begin position="120"/>
        <end position="144"/>
    </location>
</feature>
<proteinExistence type="predicted"/>
<evidence type="ECO:0000313" key="5">
    <source>
        <dbReference type="Proteomes" id="UP000018320"/>
    </source>
</evidence>
<evidence type="ECO:0000256" key="2">
    <source>
        <dbReference type="SAM" id="Phobius"/>
    </source>
</evidence>
<gene>
    <name evidence="4" type="ORF">DHA2_154155</name>
</gene>
<evidence type="ECO:0000259" key="3">
    <source>
        <dbReference type="SMART" id="SM00181"/>
    </source>
</evidence>
<feature type="domain" description="EGF-like" evidence="3">
    <location>
        <begin position="24"/>
        <end position="61"/>
    </location>
</feature>
<keyword evidence="2" id="KW-0812">Transmembrane</keyword>
<keyword evidence="2" id="KW-1133">Transmembrane helix</keyword>
<dbReference type="SMART" id="SM00181">
    <property type="entry name" value="EGF"/>
    <property type="match status" value="2"/>
</dbReference>